<comment type="caution">
    <text evidence="2">The sequence shown here is derived from an EMBL/GenBank/DDBJ whole genome shotgun (WGS) entry which is preliminary data.</text>
</comment>
<sequence length="37" mass="4088">GKSDVERSNKPDDNPSVAGEHEEEGERNEDIFSPVCD</sequence>
<evidence type="ECO:0000313" key="2">
    <source>
        <dbReference type="EMBL" id="MCI96299.1"/>
    </source>
</evidence>
<name>A0A392W943_9FABA</name>
<proteinExistence type="predicted"/>
<evidence type="ECO:0000313" key="3">
    <source>
        <dbReference type="Proteomes" id="UP000265520"/>
    </source>
</evidence>
<feature type="non-terminal residue" evidence="2">
    <location>
        <position position="1"/>
    </location>
</feature>
<reference evidence="2 3" key="1">
    <citation type="journal article" date="2018" name="Front. Plant Sci.">
        <title>Red Clover (Trifolium pratense) and Zigzag Clover (T. medium) - A Picture of Genomic Similarities and Differences.</title>
        <authorList>
            <person name="Dluhosova J."/>
            <person name="Istvanek J."/>
            <person name="Nedelnik J."/>
            <person name="Repkova J."/>
        </authorList>
    </citation>
    <scope>NUCLEOTIDE SEQUENCE [LARGE SCALE GENOMIC DNA]</scope>
    <source>
        <strain evidence="3">cv. 10/8</strain>
        <tissue evidence="2">Leaf</tissue>
    </source>
</reference>
<feature type="region of interest" description="Disordered" evidence="1">
    <location>
        <begin position="1"/>
        <end position="37"/>
    </location>
</feature>
<protein>
    <submittedName>
        <fullName evidence="2">Uncharacterized protein</fullName>
    </submittedName>
</protein>
<dbReference type="Proteomes" id="UP000265520">
    <property type="component" value="Unassembled WGS sequence"/>
</dbReference>
<dbReference type="EMBL" id="LXQA011411068">
    <property type="protein sequence ID" value="MCI96299.1"/>
    <property type="molecule type" value="Genomic_DNA"/>
</dbReference>
<keyword evidence="3" id="KW-1185">Reference proteome</keyword>
<accession>A0A392W943</accession>
<dbReference type="AlphaFoldDB" id="A0A392W943"/>
<evidence type="ECO:0000256" key="1">
    <source>
        <dbReference type="SAM" id="MobiDB-lite"/>
    </source>
</evidence>
<organism evidence="2 3">
    <name type="scientific">Trifolium medium</name>
    <dbReference type="NCBI Taxonomy" id="97028"/>
    <lineage>
        <taxon>Eukaryota</taxon>
        <taxon>Viridiplantae</taxon>
        <taxon>Streptophyta</taxon>
        <taxon>Embryophyta</taxon>
        <taxon>Tracheophyta</taxon>
        <taxon>Spermatophyta</taxon>
        <taxon>Magnoliopsida</taxon>
        <taxon>eudicotyledons</taxon>
        <taxon>Gunneridae</taxon>
        <taxon>Pentapetalae</taxon>
        <taxon>rosids</taxon>
        <taxon>fabids</taxon>
        <taxon>Fabales</taxon>
        <taxon>Fabaceae</taxon>
        <taxon>Papilionoideae</taxon>
        <taxon>50 kb inversion clade</taxon>
        <taxon>NPAAA clade</taxon>
        <taxon>Hologalegina</taxon>
        <taxon>IRL clade</taxon>
        <taxon>Trifolieae</taxon>
        <taxon>Trifolium</taxon>
    </lineage>
</organism>
<feature type="compositionally biased region" description="Basic and acidic residues" evidence="1">
    <location>
        <begin position="1"/>
        <end position="13"/>
    </location>
</feature>